<keyword evidence="2" id="KW-1185">Reference proteome</keyword>
<proteinExistence type="predicted"/>
<name>A0A0E9MWE5_9BACT</name>
<organism evidence="1 2">
    <name type="scientific">Flavihumibacter petaseus NBRC 106054</name>
    <dbReference type="NCBI Taxonomy" id="1220578"/>
    <lineage>
        <taxon>Bacteria</taxon>
        <taxon>Pseudomonadati</taxon>
        <taxon>Bacteroidota</taxon>
        <taxon>Chitinophagia</taxon>
        <taxon>Chitinophagales</taxon>
        <taxon>Chitinophagaceae</taxon>
        <taxon>Flavihumibacter</taxon>
    </lineage>
</organism>
<reference evidence="1 2" key="1">
    <citation type="submission" date="2015-04" db="EMBL/GenBank/DDBJ databases">
        <title>Whole genome shotgun sequence of Flavihumibacter petaseus NBRC 106054.</title>
        <authorList>
            <person name="Miyazawa S."/>
            <person name="Hosoyama A."/>
            <person name="Hashimoto M."/>
            <person name="Noguchi M."/>
            <person name="Tsuchikane K."/>
            <person name="Ohji S."/>
            <person name="Yamazoe A."/>
            <person name="Ichikawa N."/>
            <person name="Kimura A."/>
            <person name="Fujita N."/>
        </authorList>
    </citation>
    <scope>NUCLEOTIDE SEQUENCE [LARGE SCALE GENOMIC DNA]</scope>
    <source>
        <strain evidence="1 2">NBRC 106054</strain>
    </source>
</reference>
<dbReference type="AlphaFoldDB" id="A0A0E9MWE5"/>
<dbReference type="RefSeq" id="WP_046367290.1">
    <property type="nucleotide sequence ID" value="NZ_BBWV01000001.1"/>
</dbReference>
<dbReference type="EMBL" id="BBWV01000001">
    <property type="protein sequence ID" value="GAO41425.1"/>
    <property type="molecule type" value="Genomic_DNA"/>
</dbReference>
<gene>
    <name evidence="1" type="ORF">FPE01S_01_04370</name>
</gene>
<accession>A0A0E9MWE5</accession>
<protein>
    <recommendedName>
        <fullName evidence="3">SH3b domain-containing protein</fullName>
    </recommendedName>
</protein>
<dbReference type="Gene3D" id="2.30.30.40">
    <property type="entry name" value="SH3 Domains"/>
    <property type="match status" value="1"/>
</dbReference>
<sequence>MSLLSNGQAGKSGECACSVIYDPLHSGKLAVYKTRDFRQPRYLANDAASEDYVAVSLKRRTDNAFLVDAGMSISEVGYQGWIKKQHSRLAIYVRSYAGDLNLYQQPSAKAKKVAVIQTWINEAVWVLDCSGEWLKIQFSIGAKSYLGWIAPDMQCDNPYTTCN</sequence>
<evidence type="ECO:0008006" key="3">
    <source>
        <dbReference type="Google" id="ProtNLM"/>
    </source>
</evidence>
<dbReference type="OrthoDB" id="1443137at2"/>
<evidence type="ECO:0000313" key="2">
    <source>
        <dbReference type="Proteomes" id="UP000033121"/>
    </source>
</evidence>
<dbReference type="Proteomes" id="UP000033121">
    <property type="component" value="Unassembled WGS sequence"/>
</dbReference>
<evidence type="ECO:0000313" key="1">
    <source>
        <dbReference type="EMBL" id="GAO41425.1"/>
    </source>
</evidence>
<comment type="caution">
    <text evidence="1">The sequence shown here is derived from an EMBL/GenBank/DDBJ whole genome shotgun (WGS) entry which is preliminary data.</text>
</comment>
<dbReference type="STRING" id="1220578.FPE01S_01_04370"/>